<evidence type="ECO:0000313" key="2">
    <source>
        <dbReference type="Proteomes" id="UP000046067"/>
    </source>
</evidence>
<evidence type="ECO:0000313" key="1">
    <source>
        <dbReference type="EMBL" id="CSC04812.1"/>
    </source>
</evidence>
<dbReference type="AlphaFoldDB" id="A0A655X6G6"/>
<protein>
    <recommendedName>
        <fullName evidence="3">BIG2 domain-containing protein</fullName>
    </recommendedName>
</protein>
<gene>
    <name evidence="1" type="ORF">ERS013201_01654</name>
</gene>
<dbReference type="EMBL" id="CWQJ01000008">
    <property type="protein sequence ID" value="CSC04812.1"/>
    <property type="molecule type" value="Genomic_DNA"/>
</dbReference>
<name>A0A655X6G6_VIBCL</name>
<reference evidence="1 2" key="1">
    <citation type="submission" date="2015-07" db="EMBL/GenBank/DDBJ databases">
        <authorList>
            <consortium name="Pathogen Informatics"/>
        </authorList>
    </citation>
    <scope>NUCLEOTIDE SEQUENCE [LARGE SCALE GENOMIC DNA]</scope>
    <source>
        <strain evidence="1 2">A325</strain>
    </source>
</reference>
<evidence type="ECO:0008006" key="3">
    <source>
        <dbReference type="Google" id="ProtNLM"/>
    </source>
</evidence>
<dbReference type="RefSeq" id="WP_053034506.1">
    <property type="nucleotide sequence ID" value="NZ_CWSO01000008.1"/>
</dbReference>
<dbReference type="InterPro" id="IPR008964">
    <property type="entry name" value="Invasin/intimin_cell_adhesion"/>
</dbReference>
<accession>A0A655X6G6</accession>
<dbReference type="Proteomes" id="UP000046067">
    <property type="component" value="Unassembled WGS sequence"/>
</dbReference>
<organism evidence="1 2">
    <name type="scientific">Vibrio cholerae</name>
    <dbReference type="NCBI Taxonomy" id="666"/>
    <lineage>
        <taxon>Bacteria</taxon>
        <taxon>Pseudomonadati</taxon>
        <taxon>Pseudomonadota</taxon>
        <taxon>Gammaproteobacteria</taxon>
        <taxon>Vibrionales</taxon>
        <taxon>Vibrionaceae</taxon>
        <taxon>Vibrio</taxon>
    </lineage>
</organism>
<sequence>MMRVFWIIVTSVFFLLLYVCISNDTEVVLTENTLHLYVNSKYQWVYQGEVISLKALFHHADGTLEDVTDMVIWRLSNDNILTTDQYGYFLGKEEGTTEIKAEIDTEYERFTSNTAIIKVLAFPAICSFYEPFSC</sequence>
<dbReference type="Gene3D" id="2.60.40.1080">
    <property type="match status" value="1"/>
</dbReference>
<proteinExistence type="predicted"/>
<dbReference type="SUPFAM" id="SSF49373">
    <property type="entry name" value="Invasin/intimin cell-adhesion fragments"/>
    <property type="match status" value="1"/>
</dbReference>